<name>A0A1B6CUU2_9HEMI</name>
<protein>
    <recommendedName>
        <fullName evidence="3">Protein G12</fullName>
    </recommendedName>
</protein>
<gene>
    <name evidence="2" type="ORF">g.12029</name>
</gene>
<evidence type="ECO:0008006" key="3">
    <source>
        <dbReference type="Google" id="ProtNLM"/>
    </source>
</evidence>
<feature type="signal peptide" evidence="1">
    <location>
        <begin position="1"/>
        <end position="18"/>
    </location>
</feature>
<dbReference type="Pfam" id="PF06757">
    <property type="entry name" value="Ins_allergen_rp"/>
    <property type="match status" value="1"/>
</dbReference>
<dbReference type="EMBL" id="GEDC01020042">
    <property type="protein sequence ID" value="JAS17256.1"/>
    <property type="molecule type" value="Transcribed_RNA"/>
</dbReference>
<keyword evidence="1" id="KW-0732">Signal</keyword>
<dbReference type="PANTHER" id="PTHR21163:SF0">
    <property type="entry name" value="GH08205P-RELATED"/>
    <property type="match status" value="1"/>
</dbReference>
<dbReference type="AlphaFoldDB" id="A0A1B6CUU2"/>
<evidence type="ECO:0000313" key="2">
    <source>
        <dbReference type="EMBL" id="JAS17256.1"/>
    </source>
</evidence>
<evidence type="ECO:0000256" key="1">
    <source>
        <dbReference type="SAM" id="SignalP"/>
    </source>
</evidence>
<organism evidence="2">
    <name type="scientific">Clastoptera arizonana</name>
    <name type="common">Arizona spittle bug</name>
    <dbReference type="NCBI Taxonomy" id="38151"/>
    <lineage>
        <taxon>Eukaryota</taxon>
        <taxon>Metazoa</taxon>
        <taxon>Ecdysozoa</taxon>
        <taxon>Arthropoda</taxon>
        <taxon>Hexapoda</taxon>
        <taxon>Insecta</taxon>
        <taxon>Pterygota</taxon>
        <taxon>Neoptera</taxon>
        <taxon>Paraneoptera</taxon>
        <taxon>Hemiptera</taxon>
        <taxon>Auchenorrhyncha</taxon>
        <taxon>Cercopoidea</taxon>
        <taxon>Clastopteridae</taxon>
        <taxon>Clastoptera</taxon>
    </lineage>
</organism>
<dbReference type="InterPro" id="IPR010629">
    <property type="entry name" value="Ins_allergen"/>
</dbReference>
<proteinExistence type="predicted"/>
<feature type="chain" id="PRO_5008580810" description="Protein G12" evidence="1">
    <location>
        <begin position="19"/>
        <end position="215"/>
    </location>
</feature>
<sequence length="215" mass="24891">MKICTLFILVLGTINIQCKELPTSVVADVRDLIDLIPCDLILSLFMEYVAVDVQVHKLLHYLTTDQFQNNLIMFKASEAYNETRDYLLPIGIDIHKGVEVLNNLIENAQEQRLRKRTPGHGVFGLIKESITLIPLEEMKDTYNAKLEENPDFQKVMEKILSTDLRNHIYDIMGTKHFEETINILNNINIPTAEIIDYIEETLVYFFDLDSKEDSR</sequence>
<reference evidence="2" key="1">
    <citation type="submission" date="2015-12" db="EMBL/GenBank/DDBJ databases">
        <title>De novo transcriptome assembly of four potential Pierce s Disease insect vectors from Arizona vineyards.</title>
        <authorList>
            <person name="Tassone E.E."/>
        </authorList>
    </citation>
    <scope>NUCLEOTIDE SEQUENCE</scope>
</reference>
<accession>A0A1B6CUU2</accession>
<dbReference type="PANTHER" id="PTHR21163">
    <property type="entry name" value="PROTEIN G12"/>
    <property type="match status" value="1"/>
</dbReference>